<comment type="caution">
    <text evidence="6">The sequence shown here is derived from an EMBL/GenBank/DDBJ whole genome shotgun (WGS) entry which is preliminary data.</text>
</comment>
<dbReference type="Proteomes" id="UP000324222">
    <property type="component" value="Unassembled WGS sequence"/>
</dbReference>
<evidence type="ECO:0000256" key="1">
    <source>
        <dbReference type="ARBA" id="ARBA00007589"/>
    </source>
</evidence>
<comment type="similarity">
    <text evidence="4">Belongs to the MoeA family.</text>
</comment>
<dbReference type="AlphaFoldDB" id="A0A5B7I5F4"/>
<gene>
    <name evidence="6" type="primary">GPHN_0</name>
    <name evidence="6" type="ORF">E2C01_070503</name>
</gene>
<organism evidence="6 7">
    <name type="scientific">Portunus trituberculatus</name>
    <name type="common">Swimming crab</name>
    <name type="synonym">Neptunus trituberculatus</name>
    <dbReference type="NCBI Taxonomy" id="210409"/>
    <lineage>
        <taxon>Eukaryota</taxon>
        <taxon>Metazoa</taxon>
        <taxon>Ecdysozoa</taxon>
        <taxon>Arthropoda</taxon>
        <taxon>Crustacea</taxon>
        <taxon>Multicrustacea</taxon>
        <taxon>Malacostraca</taxon>
        <taxon>Eumalacostraca</taxon>
        <taxon>Eucarida</taxon>
        <taxon>Decapoda</taxon>
        <taxon>Pleocyemata</taxon>
        <taxon>Brachyura</taxon>
        <taxon>Eubrachyura</taxon>
        <taxon>Portunoidea</taxon>
        <taxon>Portunidae</taxon>
        <taxon>Portuninae</taxon>
        <taxon>Portunus</taxon>
    </lineage>
</organism>
<dbReference type="PROSITE" id="PS01079">
    <property type="entry name" value="MOCF_BIOSYNTHESIS_2"/>
    <property type="match status" value="1"/>
</dbReference>
<sequence length="142" mass="15366">MSLLQQHGFPVLDAGIARDQPTALLKSLRSAFSHADILVTSGGVSMGERDMLRPVLLSDFEAQIHFAQVFMKPGKPTTFATCHYHNKKKLIIGLPGNPVSAAVTSVLYLLPLCRKMSGRAVCENICIKAKVRALFGCLVVSS</sequence>
<dbReference type="SUPFAM" id="SSF53218">
    <property type="entry name" value="Molybdenum cofactor biosynthesis proteins"/>
    <property type="match status" value="1"/>
</dbReference>
<name>A0A5B7I5F4_PORTR</name>
<evidence type="ECO:0000259" key="5">
    <source>
        <dbReference type="SMART" id="SM00852"/>
    </source>
</evidence>
<evidence type="ECO:0000313" key="7">
    <source>
        <dbReference type="Proteomes" id="UP000324222"/>
    </source>
</evidence>
<dbReference type="GO" id="GO:0098970">
    <property type="term" value="P:postsynaptic neurotransmitter receptor diffusion trapping"/>
    <property type="evidence" value="ECO:0007669"/>
    <property type="project" value="TreeGrafter"/>
</dbReference>
<evidence type="ECO:0000256" key="3">
    <source>
        <dbReference type="ARBA" id="ARBA00023150"/>
    </source>
</evidence>
<dbReference type="UniPathway" id="UPA00344"/>
<comment type="similarity">
    <text evidence="1">In the N-terminal section; belongs to the MoaB/Mog family.</text>
</comment>
<dbReference type="InterPro" id="IPR001453">
    <property type="entry name" value="MoaB/Mog_dom"/>
</dbReference>
<dbReference type="GO" id="GO:0099634">
    <property type="term" value="C:postsynaptic specialization membrane"/>
    <property type="evidence" value="ECO:0007669"/>
    <property type="project" value="GOC"/>
</dbReference>
<dbReference type="GO" id="GO:0061598">
    <property type="term" value="F:molybdopterin adenylyltransferase activity"/>
    <property type="evidence" value="ECO:0007669"/>
    <property type="project" value="UniProtKB-UniRule"/>
</dbReference>
<evidence type="ECO:0000256" key="2">
    <source>
        <dbReference type="ARBA" id="ARBA00013269"/>
    </source>
</evidence>
<feature type="domain" description="MoaB/Mog" evidence="5">
    <location>
        <begin position="1"/>
        <end position="115"/>
    </location>
</feature>
<dbReference type="InterPro" id="IPR038987">
    <property type="entry name" value="MoeA-like"/>
</dbReference>
<keyword evidence="4" id="KW-0479">Metal-binding</keyword>
<dbReference type="GO" id="GO:0072579">
    <property type="term" value="P:glycine receptor clustering"/>
    <property type="evidence" value="ECO:0007669"/>
    <property type="project" value="TreeGrafter"/>
</dbReference>
<comment type="function">
    <text evidence="4">Catalyzes two steps in the biosynthesis of the molybdenum cofactor. In the first step, molybdopterin is adenylated. Subsequently, molybdate is inserted into adenylated molybdopterin and AMP is released.</text>
</comment>
<dbReference type="EMBL" id="VSRR010042588">
    <property type="protein sequence ID" value="MPC76098.1"/>
    <property type="molecule type" value="Genomic_DNA"/>
</dbReference>
<proteinExistence type="inferred from homology"/>
<dbReference type="GO" id="GO:0046872">
    <property type="term" value="F:metal ion binding"/>
    <property type="evidence" value="ECO:0007669"/>
    <property type="project" value="UniProtKB-UniRule"/>
</dbReference>
<dbReference type="GO" id="GO:0097112">
    <property type="term" value="P:gamma-aminobutyric acid receptor clustering"/>
    <property type="evidence" value="ECO:0007669"/>
    <property type="project" value="TreeGrafter"/>
</dbReference>
<dbReference type="EC" id="2.10.1.1" evidence="2"/>
<comment type="catalytic activity">
    <reaction evidence="4">
        <text>adenylyl-molybdopterin + molybdate = Mo-molybdopterin + AMP + H(+)</text>
        <dbReference type="Rhea" id="RHEA:35047"/>
        <dbReference type="ChEBI" id="CHEBI:15378"/>
        <dbReference type="ChEBI" id="CHEBI:36264"/>
        <dbReference type="ChEBI" id="CHEBI:62727"/>
        <dbReference type="ChEBI" id="CHEBI:71302"/>
        <dbReference type="ChEBI" id="CHEBI:456215"/>
    </reaction>
</comment>
<dbReference type="GO" id="GO:0005524">
    <property type="term" value="F:ATP binding"/>
    <property type="evidence" value="ECO:0007669"/>
    <property type="project" value="UniProtKB-UniRule"/>
</dbReference>
<dbReference type="GO" id="GO:0006777">
    <property type="term" value="P:Mo-molybdopterin cofactor biosynthetic process"/>
    <property type="evidence" value="ECO:0007669"/>
    <property type="project" value="UniProtKB-UniRule"/>
</dbReference>
<dbReference type="GO" id="GO:0030425">
    <property type="term" value="C:dendrite"/>
    <property type="evidence" value="ECO:0007669"/>
    <property type="project" value="TreeGrafter"/>
</dbReference>
<dbReference type="FunFam" id="3.40.980.10:FF:000001">
    <property type="entry name" value="Molybdopterin molybdenumtransferase"/>
    <property type="match status" value="1"/>
</dbReference>
<dbReference type="GO" id="GO:0007529">
    <property type="term" value="P:establishment of synaptic specificity at neuromuscular junction"/>
    <property type="evidence" value="ECO:0007669"/>
    <property type="project" value="TreeGrafter"/>
</dbReference>
<reference evidence="6 7" key="1">
    <citation type="submission" date="2019-05" db="EMBL/GenBank/DDBJ databases">
        <title>Another draft genome of Portunus trituberculatus and its Hox gene families provides insights of decapod evolution.</title>
        <authorList>
            <person name="Jeong J.-H."/>
            <person name="Song I."/>
            <person name="Kim S."/>
            <person name="Choi T."/>
            <person name="Kim D."/>
            <person name="Ryu S."/>
            <person name="Kim W."/>
        </authorList>
    </citation>
    <scope>NUCLEOTIDE SEQUENCE [LARGE SCALE GENOMIC DNA]</scope>
    <source>
        <tissue evidence="6">Muscle</tissue>
    </source>
</reference>
<keyword evidence="4" id="KW-0500">Molybdenum</keyword>
<evidence type="ECO:0000256" key="4">
    <source>
        <dbReference type="RuleBase" id="RU365090"/>
    </source>
</evidence>
<protein>
    <recommendedName>
        <fullName evidence="2">molybdopterin molybdotransferase</fullName>
        <ecNumber evidence="2">2.10.1.1</ecNumber>
    </recommendedName>
</protein>
<keyword evidence="7" id="KW-1185">Reference proteome</keyword>
<dbReference type="PANTHER" id="PTHR10192">
    <property type="entry name" value="MOLYBDOPTERIN BIOSYNTHESIS PROTEIN"/>
    <property type="match status" value="1"/>
</dbReference>
<keyword evidence="4" id="KW-0460">Magnesium</keyword>
<comment type="catalytic activity">
    <reaction evidence="4">
        <text>molybdopterin + ATP + H(+) = adenylyl-molybdopterin + diphosphate</text>
        <dbReference type="Rhea" id="RHEA:31331"/>
        <dbReference type="ChEBI" id="CHEBI:15378"/>
        <dbReference type="ChEBI" id="CHEBI:30616"/>
        <dbReference type="ChEBI" id="CHEBI:33019"/>
        <dbReference type="ChEBI" id="CHEBI:58698"/>
        <dbReference type="ChEBI" id="CHEBI:62727"/>
    </reaction>
</comment>
<keyword evidence="3 4" id="KW-0501">Molybdenum cofactor biosynthesis</keyword>
<dbReference type="Gene3D" id="3.40.980.10">
    <property type="entry name" value="MoaB/Mog-like domain"/>
    <property type="match status" value="1"/>
</dbReference>
<dbReference type="InterPro" id="IPR008284">
    <property type="entry name" value="MoCF_biosynth_CS"/>
</dbReference>
<accession>A0A5B7I5F4</accession>
<dbReference type="PANTHER" id="PTHR10192:SF5">
    <property type="entry name" value="GEPHYRIN"/>
    <property type="match status" value="1"/>
</dbReference>
<comment type="cofactor">
    <cofactor evidence="4">
        <name>Mg(2+)</name>
        <dbReference type="ChEBI" id="CHEBI:18420"/>
    </cofactor>
</comment>
<dbReference type="GO" id="GO:0061599">
    <property type="term" value="F:molybdopterin molybdotransferase activity"/>
    <property type="evidence" value="ECO:0007669"/>
    <property type="project" value="UniProtKB-UniRule"/>
</dbReference>
<dbReference type="OrthoDB" id="4349954at2759"/>
<dbReference type="SMART" id="SM00852">
    <property type="entry name" value="MoCF_biosynth"/>
    <property type="match status" value="1"/>
</dbReference>
<dbReference type="InterPro" id="IPR036425">
    <property type="entry name" value="MoaB/Mog-like_dom_sf"/>
</dbReference>
<evidence type="ECO:0000313" key="6">
    <source>
        <dbReference type="EMBL" id="MPC76098.1"/>
    </source>
</evidence>
<dbReference type="GO" id="GO:0005829">
    <property type="term" value="C:cytosol"/>
    <property type="evidence" value="ECO:0007669"/>
    <property type="project" value="TreeGrafter"/>
</dbReference>
<comment type="pathway">
    <text evidence="4">Cofactor biosynthesis; molybdopterin biosynthesis.</text>
</comment>
<keyword evidence="4" id="KW-0808">Transferase</keyword>
<dbReference type="Pfam" id="PF00994">
    <property type="entry name" value="MoCF_biosynth"/>
    <property type="match status" value="1"/>
</dbReference>